<evidence type="ECO:0000313" key="2">
    <source>
        <dbReference type="EMBL" id="CAD8116667.1"/>
    </source>
</evidence>
<accession>A0A8S1QPU6</accession>
<dbReference type="AlphaFoldDB" id="A0A8S1QPU6"/>
<proteinExistence type="predicted"/>
<evidence type="ECO:0000313" key="3">
    <source>
        <dbReference type="Proteomes" id="UP000688137"/>
    </source>
</evidence>
<dbReference type="EMBL" id="CAJJDM010000185">
    <property type="protein sequence ID" value="CAD8116667.1"/>
    <property type="molecule type" value="Genomic_DNA"/>
</dbReference>
<protein>
    <submittedName>
        <fullName evidence="2">Uncharacterized protein</fullName>
    </submittedName>
</protein>
<feature type="compositionally biased region" description="Polar residues" evidence="1">
    <location>
        <begin position="13"/>
        <end position="36"/>
    </location>
</feature>
<keyword evidence="3" id="KW-1185">Reference proteome</keyword>
<name>A0A8S1QPU6_PARPR</name>
<dbReference type="Proteomes" id="UP000688137">
    <property type="component" value="Unassembled WGS sequence"/>
</dbReference>
<sequence>MKLHKKNVLIRSSVHSPSNFESKPSTQIPRQRSVNQFEEADPTSKEKSQK</sequence>
<gene>
    <name evidence="2" type="ORF">PPRIM_AZ9-3.1.T1760030</name>
</gene>
<organism evidence="2 3">
    <name type="scientific">Paramecium primaurelia</name>
    <dbReference type="NCBI Taxonomy" id="5886"/>
    <lineage>
        <taxon>Eukaryota</taxon>
        <taxon>Sar</taxon>
        <taxon>Alveolata</taxon>
        <taxon>Ciliophora</taxon>
        <taxon>Intramacronucleata</taxon>
        <taxon>Oligohymenophorea</taxon>
        <taxon>Peniculida</taxon>
        <taxon>Parameciidae</taxon>
        <taxon>Paramecium</taxon>
    </lineage>
</organism>
<feature type="region of interest" description="Disordered" evidence="1">
    <location>
        <begin position="1"/>
        <end position="50"/>
    </location>
</feature>
<reference evidence="2" key="1">
    <citation type="submission" date="2021-01" db="EMBL/GenBank/DDBJ databases">
        <authorList>
            <consortium name="Genoscope - CEA"/>
            <person name="William W."/>
        </authorList>
    </citation>
    <scope>NUCLEOTIDE SEQUENCE</scope>
</reference>
<comment type="caution">
    <text evidence="2">The sequence shown here is derived from an EMBL/GenBank/DDBJ whole genome shotgun (WGS) entry which is preliminary data.</text>
</comment>
<evidence type="ECO:0000256" key="1">
    <source>
        <dbReference type="SAM" id="MobiDB-lite"/>
    </source>
</evidence>